<dbReference type="OrthoDB" id="9809509at2"/>
<comment type="similarity">
    <text evidence="2">Belongs to the EamA transporter family.</text>
</comment>
<comment type="caution">
    <text evidence="9">The sequence shown here is derived from an EMBL/GenBank/DDBJ whole genome shotgun (WGS) entry which is preliminary data.</text>
</comment>
<feature type="transmembrane region" description="Helical" evidence="7">
    <location>
        <begin position="228"/>
        <end position="249"/>
    </location>
</feature>
<evidence type="ECO:0000256" key="4">
    <source>
        <dbReference type="ARBA" id="ARBA00022989"/>
    </source>
</evidence>
<evidence type="ECO:0000313" key="9">
    <source>
        <dbReference type="EMBL" id="POH66363.1"/>
    </source>
</evidence>
<feature type="transmembrane region" description="Helical" evidence="7">
    <location>
        <begin position="169"/>
        <end position="186"/>
    </location>
</feature>
<evidence type="ECO:0000256" key="1">
    <source>
        <dbReference type="ARBA" id="ARBA00004141"/>
    </source>
</evidence>
<dbReference type="Pfam" id="PF00892">
    <property type="entry name" value="EamA"/>
    <property type="match status" value="2"/>
</dbReference>
<proteinExistence type="inferred from homology"/>
<dbReference type="AlphaFoldDB" id="A0A2S3ZG94"/>
<feature type="domain" description="EamA" evidence="8">
    <location>
        <begin position="19"/>
        <end position="155"/>
    </location>
</feature>
<evidence type="ECO:0000313" key="10">
    <source>
        <dbReference type="Proteomes" id="UP000237104"/>
    </source>
</evidence>
<organism evidence="9 10">
    <name type="scientific">Cryobacterium zongtaii</name>
    <dbReference type="NCBI Taxonomy" id="1259217"/>
    <lineage>
        <taxon>Bacteria</taxon>
        <taxon>Bacillati</taxon>
        <taxon>Actinomycetota</taxon>
        <taxon>Actinomycetes</taxon>
        <taxon>Micrococcales</taxon>
        <taxon>Microbacteriaceae</taxon>
        <taxon>Cryobacterium</taxon>
    </lineage>
</organism>
<feature type="transmembrane region" description="Helical" evidence="7">
    <location>
        <begin position="285"/>
        <end position="301"/>
    </location>
</feature>
<gene>
    <name evidence="9" type="ORF">C3B59_07990</name>
</gene>
<keyword evidence="3 7" id="KW-0812">Transmembrane</keyword>
<protein>
    <submittedName>
        <fullName evidence="9">EamA/RhaT family transporter</fullName>
    </submittedName>
</protein>
<dbReference type="PANTHER" id="PTHR32322:SF2">
    <property type="entry name" value="EAMA DOMAIN-CONTAINING PROTEIN"/>
    <property type="match status" value="1"/>
</dbReference>
<dbReference type="SUPFAM" id="SSF103481">
    <property type="entry name" value="Multidrug resistance efflux transporter EmrE"/>
    <property type="match status" value="2"/>
</dbReference>
<evidence type="ECO:0000256" key="2">
    <source>
        <dbReference type="ARBA" id="ARBA00007362"/>
    </source>
</evidence>
<dbReference type="PANTHER" id="PTHR32322">
    <property type="entry name" value="INNER MEMBRANE TRANSPORTER"/>
    <property type="match status" value="1"/>
</dbReference>
<feature type="transmembrane region" description="Helical" evidence="7">
    <location>
        <begin position="114"/>
        <end position="134"/>
    </location>
</feature>
<keyword evidence="4 7" id="KW-1133">Transmembrane helix</keyword>
<feature type="transmembrane region" description="Helical" evidence="7">
    <location>
        <begin position="261"/>
        <end position="279"/>
    </location>
</feature>
<evidence type="ECO:0000256" key="3">
    <source>
        <dbReference type="ARBA" id="ARBA00022692"/>
    </source>
</evidence>
<accession>A0A2S3ZG94</accession>
<feature type="transmembrane region" description="Helical" evidence="7">
    <location>
        <begin position="43"/>
        <end position="64"/>
    </location>
</feature>
<dbReference type="GO" id="GO:0016020">
    <property type="term" value="C:membrane"/>
    <property type="evidence" value="ECO:0007669"/>
    <property type="project" value="UniProtKB-SubCell"/>
</dbReference>
<evidence type="ECO:0000256" key="5">
    <source>
        <dbReference type="ARBA" id="ARBA00023136"/>
    </source>
</evidence>
<evidence type="ECO:0000259" key="8">
    <source>
        <dbReference type="Pfam" id="PF00892"/>
    </source>
</evidence>
<feature type="region of interest" description="Disordered" evidence="6">
    <location>
        <begin position="306"/>
        <end position="339"/>
    </location>
</feature>
<dbReference type="Proteomes" id="UP000237104">
    <property type="component" value="Unassembled WGS sequence"/>
</dbReference>
<dbReference type="InterPro" id="IPR000620">
    <property type="entry name" value="EamA_dom"/>
</dbReference>
<comment type="subcellular location">
    <subcellularLocation>
        <location evidence="1">Membrane</location>
        <topology evidence="1">Multi-pass membrane protein</topology>
    </subcellularLocation>
</comment>
<dbReference type="InterPro" id="IPR037185">
    <property type="entry name" value="EmrE-like"/>
</dbReference>
<feature type="compositionally biased region" description="Basic and acidic residues" evidence="6">
    <location>
        <begin position="313"/>
        <end position="329"/>
    </location>
</feature>
<name>A0A2S3ZG94_9MICO</name>
<sequence>MSTQIGIPRRLLLVAASAAFVLTWSSGFIIAKIGTEAAPALTVLVWRYLVVAALLLVGMVALRVRDRRLRARRRTFPAWRDIRPHLTIGLFAQFGYILPIYLAVGAGVSAGTTALIDAIQPLVVATLVGPLLGLRVRALQWLGLALGAVGVVLIVAADASASISPTPAYLLPLVALASLVAATFLERRTPARLGVFATLATHAAITLLAVTLLAALTGALAPPATLSFWLSTVLIAVFPTLIAYALYWYLLRRLGITALNALLYLVAPTTAVAGSILFADPFTPATLVGLVLGAGAVALVIKPERAASSAAAPERKGGESRETPLDRPEATASRENLRL</sequence>
<dbReference type="EMBL" id="PPXF01000037">
    <property type="protein sequence ID" value="POH66363.1"/>
    <property type="molecule type" value="Genomic_DNA"/>
</dbReference>
<feature type="transmembrane region" description="Helical" evidence="7">
    <location>
        <begin position="193"/>
        <end position="216"/>
    </location>
</feature>
<feature type="transmembrane region" description="Helical" evidence="7">
    <location>
        <begin position="85"/>
        <end position="108"/>
    </location>
</feature>
<evidence type="ECO:0000256" key="7">
    <source>
        <dbReference type="SAM" id="Phobius"/>
    </source>
</evidence>
<feature type="transmembrane region" description="Helical" evidence="7">
    <location>
        <begin position="141"/>
        <end position="163"/>
    </location>
</feature>
<feature type="domain" description="EamA" evidence="8">
    <location>
        <begin position="168"/>
        <end position="301"/>
    </location>
</feature>
<evidence type="ECO:0000256" key="6">
    <source>
        <dbReference type="SAM" id="MobiDB-lite"/>
    </source>
</evidence>
<reference evidence="9 10" key="1">
    <citation type="submission" date="2018-01" db="EMBL/GenBank/DDBJ databases">
        <title>Cryobacterium sp. nov., from glaciers in China.</title>
        <authorList>
            <person name="Liu Q."/>
            <person name="Xin Y.-H."/>
        </authorList>
    </citation>
    <scope>NUCLEOTIDE SEQUENCE [LARGE SCALE GENOMIC DNA]</scope>
    <source>
        <strain evidence="9 10">TMB1-8</strain>
    </source>
</reference>
<dbReference type="RefSeq" id="WP_103430825.1">
    <property type="nucleotide sequence ID" value="NZ_PPXF01000037.1"/>
</dbReference>
<dbReference type="InterPro" id="IPR050638">
    <property type="entry name" value="AA-Vitamin_Transporters"/>
</dbReference>
<keyword evidence="5 7" id="KW-0472">Membrane</keyword>